<evidence type="ECO:0000313" key="2">
    <source>
        <dbReference type="Proteomes" id="UP001597169"/>
    </source>
</evidence>
<keyword evidence="2" id="KW-1185">Reference proteome</keyword>
<gene>
    <name evidence="1" type="ORF">ACFQ3J_10425</name>
</gene>
<dbReference type="Pfam" id="PF08863">
    <property type="entry name" value="YolD"/>
    <property type="match status" value="1"/>
</dbReference>
<reference evidence="2" key="1">
    <citation type="journal article" date="2019" name="Int. J. Syst. Evol. Microbiol.">
        <title>The Global Catalogue of Microorganisms (GCM) 10K type strain sequencing project: providing services to taxonomists for standard genome sequencing and annotation.</title>
        <authorList>
            <consortium name="The Broad Institute Genomics Platform"/>
            <consortium name="The Broad Institute Genome Sequencing Center for Infectious Disease"/>
            <person name="Wu L."/>
            <person name="Ma J."/>
        </authorList>
    </citation>
    <scope>NUCLEOTIDE SEQUENCE [LARGE SCALE GENOMIC DNA]</scope>
    <source>
        <strain evidence="2">CCUG 53519</strain>
    </source>
</reference>
<dbReference type="RefSeq" id="WP_251583199.1">
    <property type="nucleotide sequence ID" value="NZ_JBHTKX010000001.1"/>
</dbReference>
<name>A0ABW3PNM7_9BACL</name>
<sequence>MKGNKLAPGSNMFWESSRMMLPEHREAFVEHERVHDRNDRFYLDDQEKEIVNRALLVSFQQRLLVNVQLYDEYEDRRVIGVVEMVDTRLRRFKVDGEWFEVSDVLRADIEGYD</sequence>
<dbReference type="InterPro" id="IPR014962">
    <property type="entry name" value="YolD"/>
</dbReference>
<proteinExistence type="predicted"/>
<protein>
    <submittedName>
        <fullName evidence="1">YolD-like family protein</fullName>
    </submittedName>
</protein>
<accession>A0ABW3PNM7</accession>
<organism evidence="1 2">
    <name type="scientific">Paenibacillus provencensis</name>
    <dbReference type="NCBI Taxonomy" id="441151"/>
    <lineage>
        <taxon>Bacteria</taxon>
        <taxon>Bacillati</taxon>
        <taxon>Bacillota</taxon>
        <taxon>Bacilli</taxon>
        <taxon>Bacillales</taxon>
        <taxon>Paenibacillaceae</taxon>
        <taxon>Paenibacillus</taxon>
    </lineage>
</organism>
<evidence type="ECO:0000313" key="1">
    <source>
        <dbReference type="EMBL" id="MFD1128589.1"/>
    </source>
</evidence>
<dbReference type="EMBL" id="JBHTKX010000001">
    <property type="protein sequence ID" value="MFD1128589.1"/>
    <property type="molecule type" value="Genomic_DNA"/>
</dbReference>
<comment type="caution">
    <text evidence="1">The sequence shown here is derived from an EMBL/GenBank/DDBJ whole genome shotgun (WGS) entry which is preliminary data.</text>
</comment>
<dbReference type="Proteomes" id="UP001597169">
    <property type="component" value="Unassembled WGS sequence"/>
</dbReference>